<dbReference type="InterPro" id="IPR030960">
    <property type="entry name" value="DHQS/DOIS_N"/>
</dbReference>
<keyword evidence="9" id="KW-0170">Cobalt</keyword>
<dbReference type="EMBL" id="CP136051">
    <property type="protein sequence ID" value="WOK05149.1"/>
    <property type="molecule type" value="Genomic_DNA"/>
</dbReference>
<evidence type="ECO:0000256" key="8">
    <source>
        <dbReference type="ARBA" id="ARBA00023239"/>
    </source>
</evidence>
<accession>A0ABZ0IJD2</accession>
<keyword evidence="7" id="KW-0520">NAD</keyword>
<dbReference type="CDD" id="cd08195">
    <property type="entry name" value="DHQS"/>
    <property type="match status" value="1"/>
</dbReference>
<dbReference type="Pfam" id="PF01761">
    <property type="entry name" value="DHQ_synthase"/>
    <property type="match status" value="1"/>
</dbReference>
<keyword evidence="5" id="KW-0547">Nucleotide-binding</keyword>
<reference evidence="13 14" key="1">
    <citation type="journal article" date="2023" name="Microbiol. Resour. Announc.">
        <title>Complete Genome Sequence of Imperialibacter roseus strain P4T.</title>
        <authorList>
            <person name="Tizabi D.R."/>
            <person name="Bachvaroff T."/>
            <person name="Hill R.T."/>
        </authorList>
    </citation>
    <scope>NUCLEOTIDE SEQUENCE [LARGE SCALE GENOMIC DNA]</scope>
    <source>
        <strain evidence="13 14">P4T</strain>
    </source>
</reference>
<dbReference type="PIRSF" id="PIRSF001455">
    <property type="entry name" value="DHQ_synth"/>
    <property type="match status" value="1"/>
</dbReference>
<dbReference type="Gene3D" id="1.20.1090.10">
    <property type="entry name" value="Dehydroquinate synthase-like - alpha domain"/>
    <property type="match status" value="1"/>
</dbReference>
<dbReference type="InterPro" id="IPR030963">
    <property type="entry name" value="DHQ_synth_fam"/>
</dbReference>
<dbReference type="InterPro" id="IPR016037">
    <property type="entry name" value="DHQ_synth_AroB"/>
</dbReference>
<feature type="domain" description="3-dehydroquinate synthase N-terminal" evidence="11">
    <location>
        <begin position="54"/>
        <end position="166"/>
    </location>
</feature>
<evidence type="ECO:0000256" key="10">
    <source>
        <dbReference type="NCBIfam" id="TIGR01357"/>
    </source>
</evidence>
<dbReference type="PANTHER" id="PTHR43622">
    <property type="entry name" value="3-DEHYDROQUINATE SYNTHASE"/>
    <property type="match status" value="1"/>
</dbReference>
<dbReference type="Proteomes" id="UP001302349">
    <property type="component" value="Chromosome"/>
</dbReference>
<keyword evidence="14" id="KW-1185">Reference proteome</keyword>
<evidence type="ECO:0000259" key="12">
    <source>
        <dbReference type="Pfam" id="PF24621"/>
    </source>
</evidence>
<feature type="domain" description="3-dehydroquinate synthase C-terminal" evidence="12">
    <location>
        <begin position="168"/>
        <end position="308"/>
    </location>
</feature>
<dbReference type="Pfam" id="PF24621">
    <property type="entry name" value="DHQS_C"/>
    <property type="match status" value="1"/>
</dbReference>
<keyword evidence="6" id="KW-0862">Zinc</keyword>
<dbReference type="InterPro" id="IPR050071">
    <property type="entry name" value="Dehydroquinate_synthase"/>
</dbReference>
<dbReference type="InterPro" id="IPR056179">
    <property type="entry name" value="DHQS_C"/>
</dbReference>
<dbReference type="Gene3D" id="3.40.50.1970">
    <property type="match status" value="1"/>
</dbReference>
<evidence type="ECO:0000256" key="3">
    <source>
        <dbReference type="ARBA" id="ARBA00003485"/>
    </source>
</evidence>
<dbReference type="RefSeq" id="WP_317487939.1">
    <property type="nucleotide sequence ID" value="NZ_CP136051.1"/>
</dbReference>
<dbReference type="SUPFAM" id="SSF56796">
    <property type="entry name" value="Dehydroquinate synthase-like"/>
    <property type="match status" value="1"/>
</dbReference>
<sequence length="352" mass="38579">MILGNVEITNNLPESLGRFFSVQSYSKVAVLVDENTRQHCYPKVAAHLPGHSVIEIKSGEEEKTLRTCEHIWNELTKLECDRKALLVNLGGGVIGDMGGFCAATYKRGIKFLNLPTTLLAQVDASVGGKLGIDFHGLKNHIGVFQEPERVIVSSDFLATLPERELRSGFAEVLKHALIADASYWKTLTAKTFGEQPWNDHIQHSIEVKSGVVDKDPKENGLRKILNFGHTIGHAIETALLNSGNRLLHGEAIAIGMIAEAYLSTKKTGLSQGSYKEITQYLLATYRPEQIGEATIKKAESLILQDKKNEKATIKGSLLSAIGQSEYDVIITLGEVREALTEFNSVVNLSSAK</sequence>
<organism evidence="13 14">
    <name type="scientific">Imperialibacter roseus</name>
    <dbReference type="NCBI Taxonomy" id="1324217"/>
    <lineage>
        <taxon>Bacteria</taxon>
        <taxon>Pseudomonadati</taxon>
        <taxon>Bacteroidota</taxon>
        <taxon>Cytophagia</taxon>
        <taxon>Cytophagales</taxon>
        <taxon>Flammeovirgaceae</taxon>
        <taxon>Imperialibacter</taxon>
    </lineage>
</organism>
<evidence type="ECO:0000259" key="11">
    <source>
        <dbReference type="Pfam" id="PF01761"/>
    </source>
</evidence>
<comment type="cofactor">
    <cofactor evidence="2">
        <name>Co(2+)</name>
        <dbReference type="ChEBI" id="CHEBI:48828"/>
    </cofactor>
</comment>
<gene>
    <name evidence="13" type="primary">aroB</name>
    <name evidence="13" type="ORF">RT717_18870</name>
</gene>
<keyword evidence="8 13" id="KW-0456">Lyase</keyword>
<dbReference type="GO" id="GO:0003856">
    <property type="term" value="F:3-dehydroquinate synthase activity"/>
    <property type="evidence" value="ECO:0007669"/>
    <property type="project" value="UniProtKB-EC"/>
</dbReference>
<dbReference type="NCBIfam" id="TIGR01357">
    <property type="entry name" value="aroB"/>
    <property type="match status" value="1"/>
</dbReference>
<dbReference type="PANTHER" id="PTHR43622:SF1">
    <property type="entry name" value="3-DEHYDROQUINATE SYNTHASE"/>
    <property type="match status" value="1"/>
</dbReference>
<comment type="function">
    <text evidence="3">Catalyzes the conversion of 3-deoxy-D-arabino-heptulosonate 7-phosphate (DAHP) to dehydroquinate (DHQ).</text>
</comment>
<evidence type="ECO:0000256" key="2">
    <source>
        <dbReference type="ARBA" id="ARBA00001941"/>
    </source>
</evidence>
<evidence type="ECO:0000256" key="7">
    <source>
        <dbReference type="ARBA" id="ARBA00023027"/>
    </source>
</evidence>
<evidence type="ECO:0000256" key="9">
    <source>
        <dbReference type="ARBA" id="ARBA00023285"/>
    </source>
</evidence>
<evidence type="ECO:0000256" key="4">
    <source>
        <dbReference type="ARBA" id="ARBA00022723"/>
    </source>
</evidence>
<evidence type="ECO:0000313" key="14">
    <source>
        <dbReference type="Proteomes" id="UP001302349"/>
    </source>
</evidence>
<proteinExistence type="predicted"/>
<dbReference type="EC" id="4.2.3.4" evidence="10"/>
<evidence type="ECO:0000313" key="13">
    <source>
        <dbReference type="EMBL" id="WOK05149.1"/>
    </source>
</evidence>
<evidence type="ECO:0000256" key="5">
    <source>
        <dbReference type="ARBA" id="ARBA00022741"/>
    </source>
</evidence>
<keyword evidence="4" id="KW-0479">Metal-binding</keyword>
<evidence type="ECO:0000256" key="6">
    <source>
        <dbReference type="ARBA" id="ARBA00022833"/>
    </source>
</evidence>
<comment type="cofactor">
    <cofactor evidence="1">
        <name>NAD(+)</name>
        <dbReference type="ChEBI" id="CHEBI:57540"/>
    </cofactor>
</comment>
<name>A0ABZ0IJD2_9BACT</name>
<evidence type="ECO:0000256" key="1">
    <source>
        <dbReference type="ARBA" id="ARBA00001911"/>
    </source>
</evidence>
<protein>
    <recommendedName>
        <fullName evidence="10">3-dehydroquinate synthase</fullName>
        <ecNumber evidence="10">4.2.3.4</ecNumber>
    </recommendedName>
</protein>